<keyword evidence="1" id="KW-0614">Plasmid</keyword>
<dbReference type="EMBL" id="CP095076">
    <property type="protein sequence ID" value="UOR14090.1"/>
    <property type="molecule type" value="Genomic_DNA"/>
</dbReference>
<organism evidence="1 2">
    <name type="scientific">Halobacillus amylolyticus</name>
    <dbReference type="NCBI Taxonomy" id="2932259"/>
    <lineage>
        <taxon>Bacteria</taxon>
        <taxon>Bacillati</taxon>
        <taxon>Bacillota</taxon>
        <taxon>Bacilli</taxon>
        <taxon>Bacillales</taxon>
        <taxon>Bacillaceae</taxon>
        <taxon>Halobacillus</taxon>
    </lineage>
</organism>
<reference evidence="1" key="1">
    <citation type="submission" date="2022-04" db="EMBL/GenBank/DDBJ databases">
        <title>Halobacillus sp. isolated from saltern.</title>
        <authorList>
            <person name="Won M."/>
            <person name="Lee C.-M."/>
            <person name="Woen H.-Y."/>
            <person name="Kwon S.-W."/>
        </authorList>
    </citation>
    <scope>NUCLEOTIDE SEQUENCE</scope>
    <source>
        <strain evidence="1">SSHM10-5</strain>
        <plasmid evidence="1">unnamed1</plasmid>
    </source>
</reference>
<geneLocation type="plasmid" evidence="1 2">
    <name>unnamed1</name>
</geneLocation>
<dbReference type="InterPro" id="IPR058600">
    <property type="entry name" value="YhjD-like"/>
</dbReference>
<evidence type="ECO:0000313" key="2">
    <source>
        <dbReference type="Proteomes" id="UP000830326"/>
    </source>
</evidence>
<accession>A0ABY4HKN9</accession>
<dbReference type="Pfam" id="PF26325">
    <property type="entry name" value="YhjD"/>
    <property type="match status" value="1"/>
</dbReference>
<protein>
    <submittedName>
        <fullName evidence="1">Uncharacterized protein</fullName>
    </submittedName>
</protein>
<sequence>MDPDMENILMKYITLPLVLKVFNRDQKLFDDFKTRNVYLDKLDAVMESVQTDLNHVRQQMYLKHHIDVKPLKPKGEIHPYKWKTLDHEGIIELSSNELQELTKNAMQEYLYGSLSKPHKQTNRSWYE</sequence>
<dbReference type="Proteomes" id="UP000830326">
    <property type="component" value="Plasmid unnamed1"/>
</dbReference>
<name>A0ABY4HKN9_9BACI</name>
<proteinExistence type="predicted"/>
<evidence type="ECO:0000313" key="1">
    <source>
        <dbReference type="EMBL" id="UOR14090.1"/>
    </source>
</evidence>
<keyword evidence="2" id="KW-1185">Reference proteome</keyword>
<gene>
    <name evidence="1" type="ORF">MUO15_21275</name>
</gene>
<dbReference type="RefSeq" id="WP_245036181.1">
    <property type="nucleotide sequence ID" value="NZ_CP095076.1"/>
</dbReference>